<evidence type="ECO:0000313" key="3">
    <source>
        <dbReference type="EMBL" id="UUI73183.1"/>
    </source>
</evidence>
<sequence length="420" mass="43073">MTTTPPSSLPHAAPVPLPAPAHAPVVPVPVERRAVAPDVARGLALLGIAIANAVVHLSGGVVGLGMRPVDSSGLDRAVDGVVSLLIDRRTMPMFALLYGYGIGVVVRRRAAAWVPWPACRADLLRRAAVLVAFGAVHLVLLFEGDILGAYGLAGLVAVLFVRASDRTLLVTTALLLAVSGLLGGALGGAVVLKDVFEMGALTVPSVESPLFAMGLRAMSGFVGAPLGAVIALPLVLLGLWAARREILERPADHVRLLRRTAVVGLTVSVLGAVPFATAVARLRDPSVLDAFGSAMLHELTGAAGGVAFAALVGWAVAARGTTLATLGPVGRALRAVGTRSLTCYLLQSVLFVLPLAPWAGGLGVHLGSAQVVAWAVGVWLVTVAVAVTLEAAGRRGPAESLYRRLVYRRTPAGGVTQPPA</sequence>
<name>A0ABY5KTL3_9CELL</name>
<keyword evidence="1" id="KW-0812">Transmembrane</keyword>
<dbReference type="RefSeq" id="WP_227577494.1">
    <property type="nucleotide sequence ID" value="NZ_CP101987.1"/>
</dbReference>
<feature type="transmembrane region" description="Helical" evidence="1">
    <location>
        <begin position="302"/>
        <end position="329"/>
    </location>
</feature>
<gene>
    <name evidence="3" type="ORF">NP048_07045</name>
</gene>
<evidence type="ECO:0000256" key="1">
    <source>
        <dbReference type="SAM" id="Phobius"/>
    </source>
</evidence>
<dbReference type="PANTHER" id="PTHR30590:SF2">
    <property type="entry name" value="INNER MEMBRANE PROTEIN"/>
    <property type="match status" value="1"/>
</dbReference>
<dbReference type="Proteomes" id="UP001316384">
    <property type="component" value="Chromosome"/>
</dbReference>
<organism evidence="3 4">
    <name type="scientific">Cellulomonas xiejunii</name>
    <dbReference type="NCBI Taxonomy" id="2968083"/>
    <lineage>
        <taxon>Bacteria</taxon>
        <taxon>Bacillati</taxon>
        <taxon>Actinomycetota</taxon>
        <taxon>Actinomycetes</taxon>
        <taxon>Micrococcales</taxon>
        <taxon>Cellulomonadaceae</taxon>
        <taxon>Cellulomonas</taxon>
    </lineage>
</organism>
<keyword evidence="1" id="KW-1133">Transmembrane helix</keyword>
<dbReference type="InterPro" id="IPR007349">
    <property type="entry name" value="DUF418"/>
</dbReference>
<feature type="transmembrane region" description="Helical" evidence="1">
    <location>
        <begin position="261"/>
        <end position="282"/>
    </location>
</feature>
<keyword evidence="4" id="KW-1185">Reference proteome</keyword>
<dbReference type="InterPro" id="IPR052529">
    <property type="entry name" value="Bact_Transport_Assoc"/>
</dbReference>
<feature type="domain" description="DUF418" evidence="2">
    <location>
        <begin position="241"/>
        <end position="408"/>
    </location>
</feature>
<feature type="transmembrane region" description="Helical" evidence="1">
    <location>
        <begin position="123"/>
        <end position="140"/>
    </location>
</feature>
<feature type="transmembrane region" description="Helical" evidence="1">
    <location>
        <begin position="42"/>
        <end position="66"/>
    </location>
</feature>
<feature type="transmembrane region" description="Helical" evidence="1">
    <location>
        <begin position="211"/>
        <end position="240"/>
    </location>
</feature>
<feature type="transmembrane region" description="Helical" evidence="1">
    <location>
        <begin position="93"/>
        <end position="111"/>
    </location>
</feature>
<feature type="transmembrane region" description="Helical" evidence="1">
    <location>
        <begin position="146"/>
        <end position="161"/>
    </location>
</feature>
<feature type="transmembrane region" description="Helical" evidence="1">
    <location>
        <begin position="168"/>
        <end position="191"/>
    </location>
</feature>
<dbReference type="Pfam" id="PF04235">
    <property type="entry name" value="DUF418"/>
    <property type="match status" value="1"/>
</dbReference>
<keyword evidence="1" id="KW-0472">Membrane</keyword>
<dbReference type="EMBL" id="CP101987">
    <property type="protein sequence ID" value="UUI73183.1"/>
    <property type="molecule type" value="Genomic_DNA"/>
</dbReference>
<feature type="transmembrane region" description="Helical" evidence="1">
    <location>
        <begin position="341"/>
        <end position="359"/>
    </location>
</feature>
<evidence type="ECO:0000259" key="2">
    <source>
        <dbReference type="Pfam" id="PF04235"/>
    </source>
</evidence>
<proteinExistence type="predicted"/>
<accession>A0ABY5KTL3</accession>
<evidence type="ECO:0000313" key="4">
    <source>
        <dbReference type="Proteomes" id="UP001316384"/>
    </source>
</evidence>
<feature type="transmembrane region" description="Helical" evidence="1">
    <location>
        <begin position="371"/>
        <end position="393"/>
    </location>
</feature>
<reference evidence="3 4" key="1">
    <citation type="submission" date="2022-07" db="EMBL/GenBank/DDBJ databases">
        <title>Novel species in genus cellulomonas.</title>
        <authorList>
            <person name="Ye L."/>
        </authorList>
    </citation>
    <scope>NUCLEOTIDE SEQUENCE [LARGE SCALE GENOMIC DNA]</scope>
    <source>
        <strain evidence="4">zg-B89</strain>
    </source>
</reference>
<dbReference type="PANTHER" id="PTHR30590">
    <property type="entry name" value="INNER MEMBRANE PROTEIN"/>
    <property type="match status" value="1"/>
</dbReference>
<protein>
    <submittedName>
        <fullName evidence="3">DUF418 domain-containing protein</fullName>
    </submittedName>
</protein>